<comment type="caution">
    <text evidence="1">The sequence shown here is derived from an EMBL/GenBank/DDBJ whole genome shotgun (WGS) entry which is preliminary data.</text>
</comment>
<sequence>MSQRIRYSSNCATYSVTGYASGPVNSPLSSHNETGYIAIADAIPNIITLLCDELCQADSGKHGDSDCSSILRAREEELDADECLGQVPDASWMVPQVPSPPTASGLYWPKNCRSLSDAAVFVPDICYSPVQTPSRYHASGTSSKRQRQF</sequence>
<protein>
    <submittedName>
        <fullName evidence="1">Uncharacterized protein</fullName>
    </submittedName>
</protein>
<accession>A0A7J0DR19</accession>
<proteinExistence type="predicted"/>
<dbReference type="EMBL" id="BJWL01000358">
    <property type="protein sequence ID" value="GFS40695.1"/>
    <property type="molecule type" value="Genomic_DNA"/>
</dbReference>
<keyword evidence="2" id="KW-1185">Reference proteome</keyword>
<dbReference type="OrthoDB" id="153872at2759"/>
<name>A0A7J0DR19_9ERIC</name>
<dbReference type="Proteomes" id="UP000585474">
    <property type="component" value="Unassembled WGS sequence"/>
</dbReference>
<reference evidence="2" key="1">
    <citation type="submission" date="2019-07" db="EMBL/GenBank/DDBJ databases">
        <title>De Novo Assembly of kiwifruit Actinidia rufa.</title>
        <authorList>
            <person name="Sugita-Konishi S."/>
            <person name="Sato K."/>
            <person name="Mori E."/>
            <person name="Abe Y."/>
            <person name="Kisaki G."/>
            <person name="Hamano K."/>
            <person name="Suezawa K."/>
            <person name="Otani M."/>
            <person name="Fukuda T."/>
            <person name="Manabe T."/>
            <person name="Gomi K."/>
            <person name="Tabuchi M."/>
            <person name="Akimitsu K."/>
            <person name="Kataoka I."/>
        </authorList>
    </citation>
    <scope>NUCLEOTIDE SEQUENCE [LARGE SCALE GENOMIC DNA]</scope>
    <source>
        <strain evidence="2">cv. Fuchu</strain>
    </source>
</reference>
<evidence type="ECO:0000313" key="1">
    <source>
        <dbReference type="EMBL" id="GFS40695.1"/>
    </source>
</evidence>
<gene>
    <name evidence="1" type="ORF">Acr_00g0069890</name>
</gene>
<dbReference type="AlphaFoldDB" id="A0A7J0DR19"/>
<organism evidence="1 2">
    <name type="scientific">Actinidia rufa</name>
    <dbReference type="NCBI Taxonomy" id="165716"/>
    <lineage>
        <taxon>Eukaryota</taxon>
        <taxon>Viridiplantae</taxon>
        <taxon>Streptophyta</taxon>
        <taxon>Embryophyta</taxon>
        <taxon>Tracheophyta</taxon>
        <taxon>Spermatophyta</taxon>
        <taxon>Magnoliopsida</taxon>
        <taxon>eudicotyledons</taxon>
        <taxon>Gunneridae</taxon>
        <taxon>Pentapetalae</taxon>
        <taxon>asterids</taxon>
        <taxon>Ericales</taxon>
        <taxon>Actinidiaceae</taxon>
        <taxon>Actinidia</taxon>
    </lineage>
</organism>
<evidence type="ECO:0000313" key="2">
    <source>
        <dbReference type="Proteomes" id="UP000585474"/>
    </source>
</evidence>